<keyword evidence="3" id="KW-1185">Reference proteome</keyword>
<dbReference type="eggNOG" id="COG4972">
    <property type="taxonomic scope" value="Bacteria"/>
</dbReference>
<dbReference type="SUPFAM" id="SSF53067">
    <property type="entry name" value="Actin-like ATPase domain"/>
    <property type="match status" value="1"/>
</dbReference>
<dbReference type="Gene3D" id="3.30.420.380">
    <property type="match status" value="1"/>
</dbReference>
<keyword evidence="1" id="KW-0812">Transmembrane</keyword>
<evidence type="ECO:0000313" key="2">
    <source>
        <dbReference type="EMBL" id="GAD78714.1"/>
    </source>
</evidence>
<reference evidence="2 3" key="1">
    <citation type="submission" date="2013-09" db="EMBL/GenBank/DDBJ databases">
        <title>Whole genome shotgun sequence of Vibrio ezurae NBRC 102218.</title>
        <authorList>
            <person name="Yoshida I."/>
            <person name="Hosoyama A."/>
            <person name="Numata M."/>
            <person name="Hashimoto M."/>
            <person name="Hosoyama Y."/>
            <person name="Tsuchikane K."/>
            <person name="Noguchi M."/>
            <person name="Hirakata S."/>
            <person name="Ichikawa N."/>
            <person name="Ohji S."/>
            <person name="Yamazoe A."/>
            <person name="Fujita N."/>
        </authorList>
    </citation>
    <scope>NUCLEOTIDE SEQUENCE [LARGE SCALE GENOMIC DNA]</scope>
    <source>
        <strain evidence="2 3">NBRC 102218</strain>
    </source>
</reference>
<dbReference type="EMBL" id="BATM01000005">
    <property type="protein sequence ID" value="GAD78714.1"/>
    <property type="molecule type" value="Genomic_DNA"/>
</dbReference>
<protein>
    <recommendedName>
        <fullName evidence="4">MSHA biogenesis protein MshI</fullName>
    </recommendedName>
</protein>
<keyword evidence="1" id="KW-0472">Membrane</keyword>
<comment type="caution">
    <text evidence="2">The sequence shown here is derived from an EMBL/GenBank/DDBJ whole genome shotgun (WGS) entry which is preliminary data.</text>
</comment>
<dbReference type="AlphaFoldDB" id="U3CBL9"/>
<feature type="transmembrane region" description="Helical" evidence="1">
    <location>
        <begin position="303"/>
        <end position="324"/>
    </location>
</feature>
<dbReference type="InterPro" id="IPR043129">
    <property type="entry name" value="ATPase_NBD"/>
</dbReference>
<gene>
    <name evidence="2" type="ORF">VEZ01S_05_01030</name>
</gene>
<sequence length="479" mass="53104">MTWLSKLKNLKSSKDDDFQLVIVIQADGVYLSDLSHPQKAPELYPIAHGNWENALKDALSNKSIKGKACIVLGTQHYQSYQIDKPQIPKEEWPVALPFLLKDLISEKFTDIVADASLMPDGQKVQAYIISKHTLQTVLDVSNAQHVTVTRVITEDEVWGHSTEAQQSFLLLRRSVNDGYKLAAYVDGAPVFLRSLRGIAAPITGQNGTPSMYDSLALDIQRSADYLTASLPQASFNHLFVCCDEDNLEELVAKLQDTVNPKINALSQPHLPCGIELCKTVAQLSSFSINLYPKHLRPKQELVTLNKVVALWVITFVAIAGLAYLEKQQTQSIQLQLTSIQNQSELLDKEKSSLQQRLASHTPTQAKLNAAKRIEQDIEAKKSSLQAVGKFDESQKVGYSGIMDALASQARNDISLQHILITSTRLDLNGVASNPKAVPSWVNQFKKELALVGRTFESLHIARDKKNVVTFELKSKAGVK</sequence>
<dbReference type="Proteomes" id="UP000016562">
    <property type="component" value="Unassembled WGS sequence"/>
</dbReference>
<evidence type="ECO:0000256" key="1">
    <source>
        <dbReference type="SAM" id="Phobius"/>
    </source>
</evidence>
<evidence type="ECO:0008006" key="4">
    <source>
        <dbReference type="Google" id="ProtNLM"/>
    </source>
</evidence>
<evidence type="ECO:0000313" key="3">
    <source>
        <dbReference type="Proteomes" id="UP000016562"/>
    </source>
</evidence>
<accession>U3CBL9</accession>
<dbReference type="eggNOG" id="COG3166">
    <property type="taxonomic scope" value="Bacteria"/>
</dbReference>
<name>U3CBL9_9VIBR</name>
<organism evidence="2 3">
    <name type="scientific">Vibrio ezurae NBRC 102218</name>
    <dbReference type="NCBI Taxonomy" id="1219080"/>
    <lineage>
        <taxon>Bacteria</taxon>
        <taxon>Pseudomonadati</taxon>
        <taxon>Pseudomonadota</taxon>
        <taxon>Gammaproteobacteria</taxon>
        <taxon>Vibrionales</taxon>
        <taxon>Vibrionaceae</taxon>
        <taxon>Vibrio</taxon>
    </lineage>
</organism>
<dbReference type="STRING" id="1219080.VEZ01S_05_01030"/>
<keyword evidence="1" id="KW-1133">Transmembrane helix</keyword>
<proteinExistence type="predicted"/>
<dbReference type="OrthoDB" id="5296002at2"/>